<sequence length="121" mass="13549">MQVPTSPTLQRVQTGLGNGIARTPLSTVGPGVAVACPHGQLRHFNSCFVHPRIGQPTSSFRPFRTMSQPPSPFALSRFSQIDRQLYFDFSKPTLSSIHFHCDDIFLRRLIGAQDSNFSRNY</sequence>
<proteinExistence type="predicted"/>
<name>A0A8D8CNT3_CULPI</name>
<dbReference type="EMBL" id="HBUE01132482">
    <property type="protein sequence ID" value="CAG6497093.1"/>
    <property type="molecule type" value="Transcribed_RNA"/>
</dbReference>
<accession>A0A8D8CNT3</accession>
<protein>
    <submittedName>
        <fullName evidence="1">(northern house mosquito) hypothetical protein</fullName>
    </submittedName>
</protein>
<organism evidence="1">
    <name type="scientific">Culex pipiens</name>
    <name type="common">House mosquito</name>
    <dbReference type="NCBI Taxonomy" id="7175"/>
    <lineage>
        <taxon>Eukaryota</taxon>
        <taxon>Metazoa</taxon>
        <taxon>Ecdysozoa</taxon>
        <taxon>Arthropoda</taxon>
        <taxon>Hexapoda</taxon>
        <taxon>Insecta</taxon>
        <taxon>Pterygota</taxon>
        <taxon>Neoptera</taxon>
        <taxon>Endopterygota</taxon>
        <taxon>Diptera</taxon>
        <taxon>Nematocera</taxon>
        <taxon>Culicoidea</taxon>
        <taxon>Culicidae</taxon>
        <taxon>Culicinae</taxon>
        <taxon>Culicini</taxon>
        <taxon>Culex</taxon>
        <taxon>Culex</taxon>
    </lineage>
</organism>
<dbReference type="AlphaFoldDB" id="A0A8D8CNT3"/>
<dbReference type="EMBL" id="HBUE01226833">
    <property type="protein sequence ID" value="CAG6542712.1"/>
    <property type="molecule type" value="Transcribed_RNA"/>
</dbReference>
<dbReference type="EMBL" id="HBUE01333576">
    <property type="protein sequence ID" value="CAG6594821.1"/>
    <property type="molecule type" value="Transcribed_RNA"/>
</dbReference>
<evidence type="ECO:0000313" key="1">
    <source>
        <dbReference type="EMBL" id="CAG6497093.1"/>
    </source>
</evidence>
<reference evidence="1" key="1">
    <citation type="submission" date="2021-05" db="EMBL/GenBank/DDBJ databases">
        <authorList>
            <person name="Alioto T."/>
            <person name="Alioto T."/>
            <person name="Gomez Garrido J."/>
        </authorList>
    </citation>
    <scope>NUCLEOTIDE SEQUENCE</scope>
</reference>